<accession>A0A1G5YM70</accession>
<dbReference type="OrthoDB" id="8830878at2"/>
<name>A0A1G5YM70_9BACT</name>
<feature type="chain" id="PRO_5011775061" description="Cytochrome c domain-containing protein" evidence="1">
    <location>
        <begin position="21"/>
        <end position="496"/>
    </location>
</feature>
<gene>
    <name evidence="2" type="ORF">SAMN03080617_02615</name>
</gene>
<keyword evidence="3" id="KW-1185">Reference proteome</keyword>
<dbReference type="RefSeq" id="WP_092730652.1">
    <property type="nucleotide sequence ID" value="NZ_FMXE01000018.1"/>
</dbReference>
<evidence type="ECO:0000256" key="1">
    <source>
        <dbReference type="SAM" id="SignalP"/>
    </source>
</evidence>
<reference evidence="3" key="1">
    <citation type="submission" date="2016-10" db="EMBL/GenBank/DDBJ databases">
        <authorList>
            <person name="Varghese N."/>
            <person name="Submissions S."/>
        </authorList>
    </citation>
    <scope>NUCLEOTIDE SEQUENCE [LARGE SCALE GENOMIC DNA]</scope>
    <source>
        <strain evidence="3">DSM 22703</strain>
    </source>
</reference>
<organism evidence="2 3">
    <name type="scientific">Algoriphagus alkaliphilus</name>
    <dbReference type="NCBI Taxonomy" id="279824"/>
    <lineage>
        <taxon>Bacteria</taxon>
        <taxon>Pseudomonadati</taxon>
        <taxon>Bacteroidota</taxon>
        <taxon>Cytophagia</taxon>
        <taxon>Cytophagales</taxon>
        <taxon>Cyclobacteriaceae</taxon>
        <taxon>Algoriphagus</taxon>
    </lineage>
</organism>
<evidence type="ECO:0008006" key="4">
    <source>
        <dbReference type="Google" id="ProtNLM"/>
    </source>
</evidence>
<dbReference type="STRING" id="279824.SAMN03080617_02615"/>
<evidence type="ECO:0000313" key="3">
    <source>
        <dbReference type="Proteomes" id="UP000198756"/>
    </source>
</evidence>
<evidence type="ECO:0000313" key="2">
    <source>
        <dbReference type="EMBL" id="SDA83105.1"/>
    </source>
</evidence>
<keyword evidence="1" id="KW-0732">Signal</keyword>
<sequence>MRFFKSVFYLFIGLLFLNTACSKSDSGKINEVSEIQILEPFADNNGLFPSPEVFDGPFFKANYNYPEVVPERSYPWEEVLNGQPLTKNNAEKYIMAVRQYIAEDMTIMIDQPEVWTGSTNRQNWYNMAWSAQNYDSTGWEGLESVYGTMTGQVIKSDIFTDYGFDRPMQNHVIVYYNDISALTLNQLWKSYSPTGFFPNYTTEAAQFKQNAIVIKAAGTTASAADWNVLEGAGTFPIYREVLFGPNVGKGPILQELTWIQFDIIIKDTIASPETGWVFSTFIYDANSPGTTTFDRLTLLGISWGNDPGKMNGNETLEETYINPNAPAYAGVTLGYGNRLSGPIDVALVGGVQIEPKPVDSVLVLGPNNEIIGSNKYLHFTASACLSCHSTASWPEQNDFYPSPDPGQKLVFSDTLFNPSSVEWSNYFQNRSGTEIMINSGGVKKSIMALDYDLYMQFALNNSLLGLRYLPKGIKIPEGYTPLNLDKHKHQVKLRSK</sequence>
<dbReference type="EMBL" id="FMXE01000018">
    <property type="protein sequence ID" value="SDA83105.1"/>
    <property type="molecule type" value="Genomic_DNA"/>
</dbReference>
<proteinExistence type="predicted"/>
<protein>
    <recommendedName>
        <fullName evidence="4">Cytochrome c domain-containing protein</fullName>
    </recommendedName>
</protein>
<dbReference type="AlphaFoldDB" id="A0A1G5YM70"/>
<feature type="signal peptide" evidence="1">
    <location>
        <begin position="1"/>
        <end position="20"/>
    </location>
</feature>
<dbReference type="Proteomes" id="UP000198756">
    <property type="component" value="Unassembled WGS sequence"/>
</dbReference>